<evidence type="ECO:0000256" key="2">
    <source>
        <dbReference type="ARBA" id="ARBA00022748"/>
    </source>
</evidence>
<dbReference type="GO" id="GO:0030313">
    <property type="term" value="C:cell envelope"/>
    <property type="evidence" value="ECO:0007669"/>
    <property type="project" value="UniProtKB-SubCell"/>
</dbReference>
<dbReference type="AlphaFoldDB" id="A0A1N7J5A3"/>
<dbReference type="OrthoDB" id="25753at2"/>
<gene>
    <name evidence="8" type="ORF">SAMN05421790_101746</name>
</gene>
<dbReference type="InterPro" id="IPR050553">
    <property type="entry name" value="Thioredoxin_ResA/DsbE_sf"/>
</dbReference>
<dbReference type="CDD" id="cd02966">
    <property type="entry name" value="TlpA_like_family"/>
    <property type="match status" value="1"/>
</dbReference>
<dbReference type="Pfam" id="PF00578">
    <property type="entry name" value="AhpC-TSA"/>
    <property type="match status" value="1"/>
</dbReference>
<evidence type="ECO:0000313" key="9">
    <source>
        <dbReference type="Proteomes" id="UP000186795"/>
    </source>
</evidence>
<sequence>MNRKTRYWVRRVLMLIMVGAVAFAIYKTVSDGEKQTVEEGMEAPDFQLQTLDGKEMKLSELRGRAVLLNFWATWCEPCRDEMPAIQKVYEKHRDKGLVVVGVNIAESQLTVKGFVRQLDLSFPILLDKERKVVDQYRIGPIPTSLFIDKDGKVVRIVKGQMDDVQIETYALEALSR</sequence>
<dbReference type="GO" id="GO:0016209">
    <property type="term" value="F:antioxidant activity"/>
    <property type="evidence" value="ECO:0007669"/>
    <property type="project" value="InterPro"/>
</dbReference>
<dbReference type="Gene3D" id="3.40.30.10">
    <property type="entry name" value="Glutaredoxin"/>
    <property type="match status" value="1"/>
</dbReference>
<accession>A0A1N7J5A3</accession>
<dbReference type="Proteomes" id="UP000186795">
    <property type="component" value="Unassembled WGS sequence"/>
</dbReference>
<keyword evidence="4" id="KW-1015">Disulfide bond</keyword>
<keyword evidence="6" id="KW-0472">Membrane</keyword>
<dbReference type="SUPFAM" id="SSF52833">
    <property type="entry name" value="Thioredoxin-like"/>
    <property type="match status" value="1"/>
</dbReference>
<evidence type="ECO:0000256" key="1">
    <source>
        <dbReference type="ARBA" id="ARBA00004196"/>
    </source>
</evidence>
<keyword evidence="5" id="KW-0676">Redox-active center</keyword>
<protein>
    <submittedName>
        <fullName evidence="8">Peroxiredoxin</fullName>
    </submittedName>
</protein>
<keyword evidence="9" id="KW-1185">Reference proteome</keyword>
<dbReference type="NCBIfam" id="NF002854">
    <property type="entry name" value="PRK03147.1"/>
    <property type="match status" value="1"/>
</dbReference>
<feature type="transmembrane region" description="Helical" evidence="6">
    <location>
        <begin position="12"/>
        <end position="29"/>
    </location>
</feature>
<dbReference type="GO" id="GO:0017004">
    <property type="term" value="P:cytochrome complex assembly"/>
    <property type="evidence" value="ECO:0007669"/>
    <property type="project" value="UniProtKB-KW"/>
</dbReference>
<reference evidence="9" key="1">
    <citation type="submission" date="2017-01" db="EMBL/GenBank/DDBJ databases">
        <authorList>
            <person name="Varghese N."/>
            <person name="Submissions S."/>
        </authorList>
    </citation>
    <scope>NUCLEOTIDE SEQUENCE [LARGE SCALE GENOMIC DNA]</scope>
    <source>
        <strain evidence="9">DSM 45196</strain>
    </source>
</reference>
<evidence type="ECO:0000259" key="7">
    <source>
        <dbReference type="PROSITE" id="PS51352"/>
    </source>
</evidence>
<dbReference type="PROSITE" id="PS00194">
    <property type="entry name" value="THIOREDOXIN_1"/>
    <property type="match status" value="1"/>
</dbReference>
<proteinExistence type="predicted"/>
<keyword evidence="3" id="KW-0735">Signal-anchor</keyword>
<dbReference type="InterPro" id="IPR017937">
    <property type="entry name" value="Thioredoxin_CS"/>
</dbReference>
<dbReference type="RefSeq" id="WP_076523365.1">
    <property type="nucleotide sequence ID" value="NZ_CP048103.1"/>
</dbReference>
<evidence type="ECO:0000256" key="3">
    <source>
        <dbReference type="ARBA" id="ARBA00022968"/>
    </source>
</evidence>
<dbReference type="InterPro" id="IPR000866">
    <property type="entry name" value="AhpC/TSA"/>
</dbReference>
<keyword evidence="2" id="KW-0201">Cytochrome c-type biogenesis</keyword>
<feature type="domain" description="Thioredoxin" evidence="7">
    <location>
        <begin position="37"/>
        <end position="176"/>
    </location>
</feature>
<evidence type="ECO:0000313" key="8">
    <source>
        <dbReference type="EMBL" id="SIS44558.1"/>
    </source>
</evidence>
<keyword evidence="6" id="KW-1133">Transmembrane helix</keyword>
<dbReference type="PROSITE" id="PS51352">
    <property type="entry name" value="THIOREDOXIN_2"/>
    <property type="match status" value="1"/>
</dbReference>
<dbReference type="InterPro" id="IPR013766">
    <property type="entry name" value="Thioredoxin_domain"/>
</dbReference>
<dbReference type="GO" id="GO:0016491">
    <property type="term" value="F:oxidoreductase activity"/>
    <property type="evidence" value="ECO:0007669"/>
    <property type="project" value="InterPro"/>
</dbReference>
<dbReference type="InterPro" id="IPR036249">
    <property type="entry name" value="Thioredoxin-like_sf"/>
</dbReference>
<evidence type="ECO:0000256" key="4">
    <source>
        <dbReference type="ARBA" id="ARBA00023157"/>
    </source>
</evidence>
<dbReference type="EMBL" id="FTOD01000001">
    <property type="protein sequence ID" value="SIS44558.1"/>
    <property type="molecule type" value="Genomic_DNA"/>
</dbReference>
<organism evidence="8 9">
    <name type="scientific">Kroppenstedtia eburnea</name>
    <dbReference type="NCBI Taxonomy" id="714067"/>
    <lineage>
        <taxon>Bacteria</taxon>
        <taxon>Bacillati</taxon>
        <taxon>Bacillota</taxon>
        <taxon>Bacilli</taxon>
        <taxon>Bacillales</taxon>
        <taxon>Thermoactinomycetaceae</taxon>
        <taxon>Kroppenstedtia</taxon>
    </lineage>
</organism>
<dbReference type="PANTHER" id="PTHR42852">
    <property type="entry name" value="THIOL:DISULFIDE INTERCHANGE PROTEIN DSBE"/>
    <property type="match status" value="1"/>
</dbReference>
<evidence type="ECO:0000256" key="5">
    <source>
        <dbReference type="ARBA" id="ARBA00023284"/>
    </source>
</evidence>
<name>A0A1N7J5A3_9BACL</name>
<dbReference type="PANTHER" id="PTHR42852:SF6">
    <property type="entry name" value="THIOL:DISULFIDE INTERCHANGE PROTEIN DSBE"/>
    <property type="match status" value="1"/>
</dbReference>
<keyword evidence="6" id="KW-0812">Transmembrane</keyword>
<evidence type="ECO:0000256" key="6">
    <source>
        <dbReference type="SAM" id="Phobius"/>
    </source>
</evidence>
<comment type="subcellular location">
    <subcellularLocation>
        <location evidence="1">Cell envelope</location>
    </subcellularLocation>
</comment>